<dbReference type="GO" id="GO:0003676">
    <property type="term" value="F:nucleic acid binding"/>
    <property type="evidence" value="ECO:0007669"/>
    <property type="project" value="InterPro"/>
</dbReference>
<keyword evidence="4" id="KW-0067">ATP-binding</keyword>
<evidence type="ECO:0000313" key="7">
    <source>
        <dbReference type="EMBL" id="MYM88929.1"/>
    </source>
</evidence>
<dbReference type="Pfam" id="PF00270">
    <property type="entry name" value="DEAD"/>
    <property type="match status" value="1"/>
</dbReference>
<dbReference type="InterPro" id="IPR011545">
    <property type="entry name" value="DEAD/DEAH_box_helicase_dom"/>
</dbReference>
<reference evidence="7 8" key="1">
    <citation type="submission" date="2020-01" db="EMBL/GenBank/DDBJ databases">
        <title>Novel species isolated from a subtropical stream in China.</title>
        <authorList>
            <person name="Lu H."/>
        </authorList>
    </citation>
    <scope>NUCLEOTIDE SEQUENCE [LARGE SCALE GENOMIC DNA]</scope>
    <source>
        <strain evidence="7 8">FT82W</strain>
    </source>
</reference>
<dbReference type="PANTHER" id="PTHR47961:SF6">
    <property type="entry name" value="DNA-DIRECTED DNA POLYMERASE"/>
    <property type="match status" value="1"/>
</dbReference>
<dbReference type="GO" id="GO:0016787">
    <property type="term" value="F:hydrolase activity"/>
    <property type="evidence" value="ECO:0007669"/>
    <property type="project" value="UniProtKB-KW"/>
</dbReference>
<comment type="caution">
    <text evidence="7">The sequence shown here is derived from an EMBL/GenBank/DDBJ whole genome shotgun (WGS) entry which is preliminary data.</text>
</comment>
<dbReference type="SUPFAM" id="SSF52540">
    <property type="entry name" value="P-loop containing nucleoside triphosphate hydrolases"/>
    <property type="match status" value="1"/>
</dbReference>
<dbReference type="Proteomes" id="UP000470302">
    <property type="component" value="Unassembled WGS sequence"/>
</dbReference>
<dbReference type="InterPro" id="IPR014001">
    <property type="entry name" value="Helicase_ATP-bd"/>
</dbReference>
<evidence type="ECO:0000259" key="5">
    <source>
        <dbReference type="PROSITE" id="PS51192"/>
    </source>
</evidence>
<gene>
    <name evidence="7" type="ORF">GTP91_17330</name>
</gene>
<dbReference type="InterPro" id="IPR050474">
    <property type="entry name" value="Hel308_SKI2-like"/>
</dbReference>
<evidence type="ECO:0000256" key="1">
    <source>
        <dbReference type="ARBA" id="ARBA00022741"/>
    </source>
</evidence>
<dbReference type="Gene3D" id="3.40.50.300">
    <property type="entry name" value="P-loop containing nucleotide triphosphate hydrolases"/>
    <property type="match status" value="2"/>
</dbReference>
<accession>A0A845G7V2</accession>
<keyword evidence="2" id="KW-0378">Hydrolase</keyword>
<dbReference type="SMART" id="SM00487">
    <property type="entry name" value="DEXDc"/>
    <property type="match status" value="1"/>
</dbReference>
<keyword evidence="3 7" id="KW-0347">Helicase</keyword>
<dbReference type="EMBL" id="WWCW01000059">
    <property type="protein sequence ID" value="MYM88929.1"/>
    <property type="molecule type" value="Genomic_DNA"/>
</dbReference>
<dbReference type="PANTHER" id="PTHR47961">
    <property type="entry name" value="DNA POLYMERASE THETA, PUTATIVE (AFU_ORTHOLOGUE AFUA_1G05260)-RELATED"/>
    <property type="match status" value="1"/>
</dbReference>
<feature type="domain" description="Helicase ATP-binding" evidence="5">
    <location>
        <begin position="257"/>
        <end position="442"/>
    </location>
</feature>
<dbReference type="RefSeq" id="WP_161097922.1">
    <property type="nucleotide sequence ID" value="NZ_WWCW01000059.1"/>
</dbReference>
<dbReference type="GO" id="GO:0005524">
    <property type="term" value="F:ATP binding"/>
    <property type="evidence" value="ECO:0007669"/>
    <property type="project" value="UniProtKB-KW"/>
</dbReference>
<dbReference type="GO" id="GO:0004386">
    <property type="term" value="F:helicase activity"/>
    <property type="evidence" value="ECO:0007669"/>
    <property type="project" value="UniProtKB-KW"/>
</dbReference>
<protein>
    <submittedName>
        <fullName evidence="7">DEAD/DEAH box helicase</fullName>
    </submittedName>
</protein>
<dbReference type="InterPro" id="IPR027417">
    <property type="entry name" value="P-loop_NTPase"/>
</dbReference>
<keyword evidence="1" id="KW-0547">Nucleotide-binding</keyword>
<evidence type="ECO:0000256" key="3">
    <source>
        <dbReference type="ARBA" id="ARBA00022806"/>
    </source>
</evidence>
<feature type="domain" description="Helicase C-terminal" evidence="6">
    <location>
        <begin position="514"/>
        <end position="711"/>
    </location>
</feature>
<dbReference type="AlphaFoldDB" id="A0A845G7V2"/>
<organism evidence="7 8">
    <name type="scientific">Duganella vulcania</name>
    <dbReference type="NCBI Taxonomy" id="2692166"/>
    <lineage>
        <taxon>Bacteria</taxon>
        <taxon>Pseudomonadati</taxon>
        <taxon>Pseudomonadota</taxon>
        <taxon>Betaproteobacteria</taxon>
        <taxon>Burkholderiales</taxon>
        <taxon>Oxalobacteraceae</taxon>
        <taxon>Telluria group</taxon>
        <taxon>Duganella</taxon>
    </lineage>
</organism>
<dbReference type="PROSITE" id="PS51192">
    <property type="entry name" value="HELICASE_ATP_BIND_1"/>
    <property type="match status" value="1"/>
</dbReference>
<proteinExistence type="predicted"/>
<dbReference type="InterPro" id="IPR001650">
    <property type="entry name" value="Helicase_C-like"/>
</dbReference>
<dbReference type="SMART" id="SM00490">
    <property type="entry name" value="HELICc"/>
    <property type="match status" value="1"/>
</dbReference>
<dbReference type="PROSITE" id="PS51194">
    <property type="entry name" value="HELICASE_CTER"/>
    <property type="match status" value="1"/>
</dbReference>
<name>A0A845G7V2_9BURK</name>
<evidence type="ECO:0000313" key="8">
    <source>
        <dbReference type="Proteomes" id="UP000470302"/>
    </source>
</evidence>
<sequence>MKLEHQSRNLLAATKSKAKLNEFLVPKEFHFPLADPLQDLLILSVGILGQLSAKELTTSISWDSGVNDEIDSLKRQLILVAEYFDALDSSGEEDEISDYLTLLGAAAYYLGEMPGSSSVLAKRLDSKELYGFTDSYIESALIYVLKGDYSERDYVPCEYAVVNNVVNAYCDFLKQIVDADSVVDFCDVARSEIYDLGTDRELFLGDILVALVHRKIKNSAINCLPVFTDLPLENWSNILKKAGFIQEFWPAQVLLGKEGVFTGRSSVIQMPTSAGKTKSAEIIARSAFLSGRANLAVVVAPFRALCRELSDSFQSAFSNENVTINELLDVPQVSDDDAEFMRFLLGEKFRDPKSHKSILIATPEKLVYLLRHQPEIAQKIGLLILDEGHQFDTGGRGVTFELLVASLLAAVPKDSQKILISAVIANGKTIGEWLYGESGVAVYGSHCLPTNRSVAFASWTEEFGQLNYLDSESISEREFIVPRMIEQINLGRRGREESDRVFPDPDKPTTIPSYLGIKMSHLGAVAIFCGTKLIVNAVCNNILRAYDRGLTLPPPSDSSNLPEINKLKRLSELHFGAEETITRSIALGVLPHSAGTPNGLRVSIEWAVANGRASLVVCTSTLSQGVNLPIKYLVIASTKQATEEIRKRDFHNLMGRAGRSGYHTEGSVIFSNVKLYQDRFKFRGKRDWKDTLDLLDVKNSDDCVSSLKDILLPCPVVNFNWNLLSFIAEPAAVRMIARESLATQPKELAVLLEFTAFIDEIIQKIESFMLSFYKDNPEFGDVVVFGELAKRTLAYHMAGDDERLELIEVFRAIGESILSLPVEKIAYYGKALLGIAQLKEIEDWINERRFELAICDSDVDLFKVCWPLLLSMSRSEVFSKLQPVDSMRTCGLAWITGSSYKEILTLFESSGAVVKTEKRSTKVSMLNVVDFTDSGLAYDSMLIVGAIADIVEATFENEELSKKLRTLQASLRIGLGSEFQKLAYARGYADRELCKAIEMHYEEHGGVPNNFDVGFFRRDRPFLSSMLEEFPTYFSKVSL</sequence>
<evidence type="ECO:0000256" key="4">
    <source>
        <dbReference type="ARBA" id="ARBA00022840"/>
    </source>
</evidence>
<evidence type="ECO:0000259" key="6">
    <source>
        <dbReference type="PROSITE" id="PS51194"/>
    </source>
</evidence>
<evidence type="ECO:0000256" key="2">
    <source>
        <dbReference type="ARBA" id="ARBA00022801"/>
    </source>
</evidence>